<keyword evidence="4" id="KW-1185">Reference proteome</keyword>
<keyword evidence="2" id="KW-0812">Transmembrane</keyword>
<evidence type="ECO:0008006" key="5">
    <source>
        <dbReference type="Google" id="ProtNLM"/>
    </source>
</evidence>
<keyword evidence="2" id="KW-1133">Transmembrane helix</keyword>
<gene>
    <name evidence="3" type="ORF">BGW36DRAFT_383001</name>
</gene>
<comment type="caution">
    <text evidence="3">The sequence shown here is derived from an EMBL/GenBank/DDBJ whole genome shotgun (WGS) entry which is preliminary data.</text>
</comment>
<organism evidence="3 4">
    <name type="scientific">Talaromyces proteolyticus</name>
    <dbReference type="NCBI Taxonomy" id="1131652"/>
    <lineage>
        <taxon>Eukaryota</taxon>
        <taxon>Fungi</taxon>
        <taxon>Dikarya</taxon>
        <taxon>Ascomycota</taxon>
        <taxon>Pezizomycotina</taxon>
        <taxon>Eurotiomycetes</taxon>
        <taxon>Eurotiomycetidae</taxon>
        <taxon>Eurotiales</taxon>
        <taxon>Trichocomaceae</taxon>
        <taxon>Talaromyces</taxon>
        <taxon>Talaromyces sect. Bacilispori</taxon>
    </lineage>
</organism>
<dbReference type="Proteomes" id="UP001201262">
    <property type="component" value="Unassembled WGS sequence"/>
</dbReference>
<reference evidence="3" key="1">
    <citation type="submission" date="2021-12" db="EMBL/GenBank/DDBJ databases">
        <title>Convergent genome expansion in fungi linked to evolution of root-endophyte symbiosis.</title>
        <authorList>
            <consortium name="DOE Joint Genome Institute"/>
            <person name="Ke Y.-H."/>
            <person name="Bonito G."/>
            <person name="Liao H.-L."/>
            <person name="Looney B."/>
            <person name="Rojas-Flechas A."/>
            <person name="Nash J."/>
            <person name="Hameed K."/>
            <person name="Schadt C."/>
            <person name="Martin F."/>
            <person name="Crous P.W."/>
            <person name="Miettinen O."/>
            <person name="Magnuson J.K."/>
            <person name="Labbe J."/>
            <person name="Jacobson D."/>
            <person name="Doktycz M.J."/>
            <person name="Veneault-Fourrey C."/>
            <person name="Kuo A."/>
            <person name="Mondo S."/>
            <person name="Calhoun S."/>
            <person name="Riley R."/>
            <person name="Ohm R."/>
            <person name="LaButti K."/>
            <person name="Andreopoulos B."/>
            <person name="Pangilinan J."/>
            <person name="Nolan M."/>
            <person name="Tritt A."/>
            <person name="Clum A."/>
            <person name="Lipzen A."/>
            <person name="Daum C."/>
            <person name="Barry K."/>
            <person name="Grigoriev I.V."/>
            <person name="Vilgalys R."/>
        </authorList>
    </citation>
    <scope>NUCLEOTIDE SEQUENCE</scope>
    <source>
        <strain evidence="3">PMI_201</strain>
    </source>
</reference>
<feature type="transmembrane region" description="Helical" evidence="2">
    <location>
        <begin position="195"/>
        <end position="219"/>
    </location>
</feature>
<evidence type="ECO:0000256" key="1">
    <source>
        <dbReference type="SAM" id="MobiDB-lite"/>
    </source>
</evidence>
<name>A0AAD4KSJ7_9EURO</name>
<evidence type="ECO:0000313" key="4">
    <source>
        <dbReference type="Proteomes" id="UP001201262"/>
    </source>
</evidence>
<dbReference type="GeneID" id="70246901"/>
<sequence length="270" mass="28919">MATVTVPALTTVFTPAASCLTDIYNLTTTSGGTPWIYLQLGPTPTANDCYPSDFTPTPAAYYSPGICPSGYQMACSSIVNINTISEIRAICCPSAYTCQDATDNGWPWYSTELCTLAATTTGTFLVTAEPSITSTYIGTPKFNAYGLQIRWQLPTKTSSSSTSTSMPSLSSQSNANTPTPTSTSTNTRFSIGTKAGIGVGVGVGIIFIFIGVVLTYFYCRRNRGDNSRATMILGQKLPEPNLYKRFELGDTQLRNGPVELDSKILTMEIG</sequence>
<accession>A0AAD4KSJ7</accession>
<dbReference type="RefSeq" id="XP_046070739.1">
    <property type="nucleotide sequence ID" value="XM_046216614.1"/>
</dbReference>
<proteinExistence type="predicted"/>
<protein>
    <recommendedName>
        <fullName evidence="5">Mid2 domain-containing protein</fullName>
    </recommendedName>
</protein>
<dbReference type="AlphaFoldDB" id="A0AAD4KSJ7"/>
<feature type="region of interest" description="Disordered" evidence="1">
    <location>
        <begin position="158"/>
        <end position="187"/>
    </location>
</feature>
<dbReference type="EMBL" id="JAJTJA010000008">
    <property type="protein sequence ID" value="KAH8695597.1"/>
    <property type="molecule type" value="Genomic_DNA"/>
</dbReference>
<evidence type="ECO:0000313" key="3">
    <source>
        <dbReference type="EMBL" id="KAH8695597.1"/>
    </source>
</evidence>
<evidence type="ECO:0000256" key="2">
    <source>
        <dbReference type="SAM" id="Phobius"/>
    </source>
</evidence>
<keyword evidence="2" id="KW-0472">Membrane</keyword>